<gene>
    <name evidence="1" type="primary">murL</name>
    <name evidence="5" type="ORF">G5B36_09180</name>
    <name evidence="4" type="ORF">L0N08_18130</name>
</gene>
<comment type="catalytic activity">
    <reaction evidence="1">
        <text>UDP-N-acetyl-alpha-D-muramoyl-L-alanyl-L-glutamate + ATP + H2O = UDP-N-acetyl-alpha-D-muramoyl-L-alanyl-D-glutamate + AMP + diphosphate + H(+)</text>
        <dbReference type="Rhea" id="RHEA:58812"/>
        <dbReference type="ChEBI" id="CHEBI:15377"/>
        <dbReference type="ChEBI" id="CHEBI:15378"/>
        <dbReference type="ChEBI" id="CHEBI:30616"/>
        <dbReference type="ChEBI" id="CHEBI:33019"/>
        <dbReference type="ChEBI" id="CHEBI:83900"/>
        <dbReference type="ChEBI" id="CHEBI:142725"/>
        <dbReference type="ChEBI" id="CHEBI:456215"/>
        <dbReference type="EC" id="5.1.1.23"/>
    </reaction>
</comment>
<dbReference type="GO" id="GO:0005737">
    <property type="term" value="C:cytoplasm"/>
    <property type="evidence" value="ECO:0007669"/>
    <property type="project" value="UniProtKB-UniRule"/>
</dbReference>
<evidence type="ECO:0000313" key="7">
    <source>
        <dbReference type="Proteomes" id="UP001299608"/>
    </source>
</evidence>
<proteinExistence type="inferred from homology"/>
<keyword evidence="1" id="KW-0413">Isomerase</keyword>
<dbReference type="GO" id="GO:0009252">
    <property type="term" value="P:peptidoglycan biosynthetic process"/>
    <property type="evidence" value="ECO:0007669"/>
    <property type="project" value="UniProtKB-UniRule"/>
</dbReference>
<dbReference type="Proteomes" id="UP000669239">
    <property type="component" value="Unassembled WGS sequence"/>
</dbReference>
<dbReference type="GO" id="GO:0008360">
    <property type="term" value="P:regulation of cell shape"/>
    <property type="evidence" value="ECO:0007669"/>
    <property type="project" value="UniProtKB-KW"/>
</dbReference>
<dbReference type="GO" id="GO:0071555">
    <property type="term" value="P:cell wall organization"/>
    <property type="evidence" value="ECO:0007669"/>
    <property type="project" value="UniProtKB-KW"/>
</dbReference>
<evidence type="ECO:0000313" key="5">
    <source>
        <dbReference type="EMBL" id="NSJ48872.1"/>
    </source>
</evidence>
<dbReference type="Pfam" id="PF26298">
    <property type="entry name" value="MurL_epimerase_C"/>
    <property type="match status" value="1"/>
</dbReference>
<dbReference type="EMBL" id="JAAITT010000010">
    <property type="protein sequence ID" value="NSJ48872.1"/>
    <property type="molecule type" value="Genomic_DNA"/>
</dbReference>
<dbReference type="EMBL" id="JAKNGE010000023">
    <property type="protein sequence ID" value="MCG4747347.1"/>
    <property type="molecule type" value="Genomic_DNA"/>
</dbReference>
<dbReference type="Proteomes" id="UP001299608">
    <property type="component" value="Unassembled WGS sequence"/>
</dbReference>
<reference evidence="5 6" key="1">
    <citation type="journal article" date="2020" name="Cell Host Microbe">
        <title>Functional and Genomic Variation between Human-Derived Isolates of Lachnospiraceae Reveals Inter- and Intra-Species Diversity.</title>
        <authorList>
            <person name="Sorbara M.T."/>
            <person name="Littmann E.R."/>
            <person name="Fontana E."/>
            <person name="Moody T.U."/>
            <person name="Kohout C.E."/>
            <person name="Gjonbalaj M."/>
            <person name="Eaton V."/>
            <person name="Seok R."/>
            <person name="Leiner I.M."/>
            <person name="Pamer E.G."/>
        </authorList>
    </citation>
    <scope>NUCLEOTIDE SEQUENCE [LARGE SCALE GENOMIC DNA]</scope>
    <source>
        <strain evidence="5 6">MSK.1.17</strain>
    </source>
</reference>
<dbReference type="RefSeq" id="WP_165641907.1">
    <property type="nucleotide sequence ID" value="NZ_JAAITT010000010.1"/>
</dbReference>
<keyword evidence="1" id="KW-0133">Cell shape</keyword>
<dbReference type="HAMAP" id="MF_02209">
    <property type="entry name" value="MurL"/>
    <property type="match status" value="1"/>
</dbReference>
<keyword evidence="1" id="KW-0132">Cell division</keyword>
<reference evidence="5" key="2">
    <citation type="submission" date="2020-02" db="EMBL/GenBank/DDBJ databases">
        <authorList>
            <person name="Littmann E."/>
            <person name="Sorbara M."/>
        </authorList>
    </citation>
    <scope>NUCLEOTIDE SEQUENCE</scope>
    <source>
        <strain evidence="5">MSK.1.17</strain>
    </source>
</reference>
<protein>
    <recommendedName>
        <fullName evidence="1">UDP-N-acetyl-alpha-D-muramoyl-L-alanyl-L-glutamate epimerase</fullName>
        <ecNumber evidence="1">5.1.1.23</ecNumber>
    </recommendedName>
    <alternativeName>
        <fullName evidence="1">UDP-MurNAc-L-Ala-L-Glu epimerase</fullName>
    </alternativeName>
</protein>
<name>A0AAW5BZQ9_9FIRM</name>
<accession>A0AAW5BZQ9</accession>
<sequence length="486" mass="55282">MEQYQTLRRQYPQFIYKSYGIEEDESGCRITYRFEIPGLAAFAPVWRFPKAAGDTVQWSRDRLMQDMIFSLGMVELVSYWKIACPPRVIVEAGFLDQDQMEWWKNLYYNGLGEFFYVNQIWEAGQDDFMEIVCNVQSQPELQCQPEPYGSRPLQAPGSRSPQEKGVLVPIGGGKDSAVTLELLRGAGVPIHAYIINPRGATIHTTEAAGLKEGQVLNARRTLDPNMLELNRQGYLNGHTPFSALVAFSSIIAARMHGLSQVALSNESSANESTVQGSTVNHQYSKSFKFEKDFHEYQNRYLPGSAGYFSMLRPLSEFQIARYFAKQKQYHPIFRSCNAGSRTDSWCGHCPKCLFVYLILSPFLSSQEVRDIFGRDMLQDEAMKETLEQLIGIREEKPFECVGSRAEINTAMVLTIQRMEEEGEMLPALLSYYKGTGLYKQYQAAGDRYSSYYDSENLVPPALDRVVRENCVDGGTLTHPKKENERE</sequence>
<dbReference type="EC" id="5.1.1.23" evidence="1"/>
<comment type="similarity">
    <text evidence="1">Belongs to the MurL family.</text>
</comment>
<dbReference type="InterPro" id="IPR043689">
    <property type="entry name" value="MurL"/>
</dbReference>
<dbReference type="InterPro" id="IPR058741">
    <property type="entry name" value="MurL_C"/>
</dbReference>
<dbReference type="AlphaFoldDB" id="A0AAW5BZQ9"/>
<feature type="domain" description="MurL N-terminal" evidence="3">
    <location>
        <begin position="8"/>
        <end position="310"/>
    </location>
</feature>
<evidence type="ECO:0000259" key="2">
    <source>
        <dbReference type="Pfam" id="PF26298"/>
    </source>
</evidence>
<evidence type="ECO:0000259" key="3">
    <source>
        <dbReference type="Pfam" id="PF26299"/>
    </source>
</evidence>
<keyword evidence="1" id="KW-0961">Cell wall biogenesis/degradation</keyword>
<keyword evidence="1" id="KW-0131">Cell cycle</keyword>
<comment type="function">
    <text evidence="1">Cell wall formation. Catalyzes epimerization of the terminal L-glutamate in UDP-N-acetyl-alpha-D-muramoyl-L-alanyl-L-glutamate.</text>
</comment>
<keyword evidence="6" id="KW-1185">Reference proteome</keyword>
<comment type="pathway">
    <text evidence="1">Cell wall biogenesis; peptidoglycan biosynthesis.</text>
</comment>
<dbReference type="InterPro" id="IPR058740">
    <property type="entry name" value="MurL_N"/>
</dbReference>
<organism evidence="4 7">
    <name type="scientific">Enterocloster aldenensis</name>
    <dbReference type="NCBI Taxonomy" id="358742"/>
    <lineage>
        <taxon>Bacteria</taxon>
        <taxon>Bacillati</taxon>
        <taxon>Bacillota</taxon>
        <taxon>Clostridia</taxon>
        <taxon>Lachnospirales</taxon>
        <taxon>Lachnospiraceae</taxon>
        <taxon>Enterocloster</taxon>
    </lineage>
</organism>
<dbReference type="Pfam" id="PF26299">
    <property type="entry name" value="MurL_N"/>
    <property type="match status" value="1"/>
</dbReference>
<reference evidence="4" key="3">
    <citation type="submission" date="2022-01" db="EMBL/GenBank/DDBJ databases">
        <title>Collection of gut derived symbiotic bacterial strains cultured from healthy donors.</title>
        <authorList>
            <person name="Lin H."/>
            <person name="Kohout C."/>
            <person name="Waligurski E."/>
            <person name="Pamer E.G."/>
        </authorList>
    </citation>
    <scope>NUCLEOTIDE SEQUENCE</scope>
    <source>
        <strain evidence="4">DFI.6.55</strain>
    </source>
</reference>
<comment type="caution">
    <text evidence="4">The sequence shown here is derived from an EMBL/GenBank/DDBJ whole genome shotgun (WGS) entry which is preliminary data.</text>
</comment>
<evidence type="ECO:0000313" key="6">
    <source>
        <dbReference type="Proteomes" id="UP000669239"/>
    </source>
</evidence>
<dbReference type="GO" id="GO:0016855">
    <property type="term" value="F:racemase and epimerase activity, acting on amino acids and derivatives"/>
    <property type="evidence" value="ECO:0007669"/>
    <property type="project" value="UniProtKB-UniRule"/>
</dbReference>
<keyword evidence="1" id="KW-0573">Peptidoglycan synthesis</keyword>
<feature type="domain" description="MurL C-terminal" evidence="2">
    <location>
        <begin position="333"/>
        <end position="421"/>
    </location>
</feature>
<dbReference type="SUPFAM" id="SSF52402">
    <property type="entry name" value="Adenine nucleotide alpha hydrolases-like"/>
    <property type="match status" value="1"/>
</dbReference>
<evidence type="ECO:0000313" key="4">
    <source>
        <dbReference type="EMBL" id="MCG4747347.1"/>
    </source>
</evidence>
<evidence type="ECO:0000256" key="1">
    <source>
        <dbReference type="HAMAP-Rule" id="MF_02209"/>
    </source>
</evidence>
<dbReference type="GO" id="GO:0051301">
    <property type="term" value="P:cell division"/>
    <property type="evidence" value="ECO:0007669"/>
    <property type="project" value="UniProtKB-KW"/>
</dbReference>